<sequence>MFLPAGSRDEMGPAVSNRFSVMEKFRKVAVLRGYEQISTPVVEYASTFTNEYVDMKLQNMLKWFNSEGEIEVLRPDWTTAIARALSSQEHKPQKWAYQGSIFKTDRPGMEDHQAGIEILHMPPLMGECESLLMAHSFLKSLGITEYVIELGHTELYESLVQELDLKTEDAERLRQAMHDKKQDEVYEIAFNHGDKEAAKELAALVDAYGGIEVINEYEERWKDKKNLIDMLAQMKKVAQILTESGSSDILVDLGRVKNLPYYSGMLYRGFLKKTRAVCFSGGRYDKLYDRYGGAVSAAGLAFDVDVLAELYKDEAPLERICIIADSNSLVFVEKLRQSYKNSIVDVRTKAADPDQYDKIVEIKFIDGKYEVLEK</sequence>
<comment type="subcellular location">
    <subcellularLocation>
        <location evidence="1 9">Cytoplasm</location>
    </subcellularLocation>
</comment>
<keyword evidence="12" id="KW-0808">Transferase</keyword>
<dbReference type="PANTHER" id="PTHR43707">
    <property type="entry name" value="HISTIDYL-TRNA SYNTHETASE"/>
    <property type="match status" value="1"/>
</dbReference>
<evidence type="ECO:0000256" key="7">
    <source>
        <dbReference type="ARBA" id="ARBA00023102"/>
    </source>
</evidence>
<protein>
    <recommendedName>
        <fullName evidence="4 9">ATP phosphoribosyltransferase regulatory subunit</fullName>
    </recommendedName>
</protein>
<dbReference type="Proteomes" id="UP000680279">
    <property type="component" value="Unassembled WGS sequence"/>
</dbReference>
<evidence type="ECO:0000256" key="1">
    <source>
        <dbReference type="ARBA" id="ARBA00004496"/>
    </source>
</evidence>
<keyword evidence="10" id="KW-0175">Coiled coil</keyword>
<dbReference type="InterPro" id="IPR041715">
    <property type="entry name" value="HisRS-like_core"/>
</dbReference>
<dbReference type="PIRSF" id="PIRSF001549">
    <property type="entry name" value="His-tRNA_synth"/>
    <property type="match status" value="1"/>
</dbReference>
<dbReference type="InterPro" id="IPR004516">
    <property type="entry name" value="HisRS/HisZ"/>
</dbReference>
<feature type="domain" description="Class II Histidinyl-tRNA synthetase (HisRS)-like catalytic core" evidence="11">
    <location>
        <begin position="13"/>
        <end position="306"/>
    </location>
</feature>
<evidence type="ECO:0000256" key="5">
    <source>
        <dbReference type="ARBA" id="ARBA00022490"/>
    </source>
</evidence>
<comment type="pathway">
    <text evidence="2 9">Amino-acid biosynthesis; L-histidine biosynthesis; L-histidine from 5-phospho-alpha-D-ribose 1-diphosphate: step 1/9.</text>
</comment>
<reference evidence="12 13" key="1">
    <citation type="submission" date="2021-03" db="EMBL/GenBank/DDBJ databases">
        <title>Antimicrobial resistance genes in bacteria isolated from Japanese honey, and their potential for conferring macrolide and lincosamide resistance in the American foulbrood pathogen Paenibacillus larvae.</title>
        <authorList>
            <person name="Okamoto M."/>
            <person name="Kumagai M."/>
            <person name="Kanamori H."/>
            <person name="Takamatsu D."/>
        </authorList>
    </citation>
    <scope>NUCLEOTIDE SEQUENCE [LARGE SCALE GENOMIC DNA]</scope>
    <source>
        <strain evidence="12 13">J1TS3</strain>
    </source>
</reference>
<evidence type="ECO:0000256" key="3">
    <source>
        <dbReference type="ARBA" id="ARBA00005539"/>
    </source>
</evidence>
<evidence type="ECO:0000256" key="6">
    <source>
        <dbReference type="ARBA" id="ARBA00022605"/>
    </source>
</evidence>
<evidence type="ECO:0000256" key="2">
    <source>
        <dbReference type="ARBA" id="ARBA00004667"/>
    </source>
</evidence>
<dbReference type="RefSeq" id="WP_212962927.1">
    <property type="nucleotide sequence ID" value="NZ_BOQT01000006.1"/>
</dbReference>
<dbReference type="Pfam" id="PF13393">
    <property type="entry name" value="tRNA-synt_His"/>
    <property type="match status" value="1"/>
</dbReference>
<dbReference type="HAMAP" id="MF_00125">
    <property type="entry name" value="HisZ"/>
    <property type="match status" value="1"/>
</dbReference>
<evidence type="ECO:0000256" key="10">
    <source>
        <dbReference type="SAM" id="Coils"/>
    </source>
</evidence>
<evidence type="ECO:0000313" key="13">
    <source>
        <dbReference type="Proteomes" id="UP000680279"/>
    </source>
</evidence>
<dbReference type="Gene3D" id="3.30.930.10">
    <property type="entry name" value="Bira Bifunctional Protein, Domain 2"/>
    <property type="match status" value="1"/>
</dbReference>
<evidence type="ECO:0000256" key="8">
    <source>
        <dbReference type="ARBA" id="ARBA00025246"/>
    </source>
</evidence>
<keyword evidence="13" id="KW-1185">Reference proteome</keyword>
<dbReference type="SUPFAM" id="SSF55681">
    <property type="entry name" value="Class II aaRS and biotin synthetases"/>
    <property type="match status" value="1"/>
</dbReference>
<comment type="function">
    <text evidence="8 9">Required for the first step of histidine biosynthesis. May allow the feedback regulation of ATP phosphoribosyltransferase activity by histidine.</text>
</comment>
<name>A0ABQ4K6L4_9BACI</name>
<keyword evidence="5 9" id="KW-0963">Cytoplasm</keyword>
<evidence type="ECO:0000259" key="11">
    <source>
        <dbReference type="Pfam" id="PF13393"/>
    </source>
</evidence>
<comment type="caution">
    <text evidence="12">The sequence shown here is derived from an EMBL/GenBank/DDBJ whole genome shotgun (WGS) entry which is preliminary data.</text>
</comment>
<dbReference type="EMBL" id="BOQT01000006">
    <property type="protein sequence ID" value="GIN20822.1"/>
    <property type="molecule type" value="Genomic_DNA"/>
</dbReference>
<feature type="coiled-coil region" evidence="10">
    <location>
        <begin position="156"/>
        <end position="183"/>
    </location>
</feature>
<dbReference type="InterPro" id="IPR004517">
    <property type="entry name" value="HisZ"/>
</dbReference>
<comment type="similarity">
    <text evidence="3 9">Belongs to the class-II aminoacyl-tRNA synthetase family. HisZ subfamily.</text>
</comment>
<dbReference type="InterPro" id="IPR045864">
    <property type="entry name" value="aa-tRNA-synth_II/BPL/LPL"/>
</dbReference>
<evidence type="ECO:0000256" key="4">
    <source>
        <dbReference type="ARBA" id="ARBA00020397"/>
    </source>
</evidence>
<evidence type="ECO:0000313" key="12">
    <source>
        <dbReference type="EMBL" id="GIN20822.1"/>
    </source>
</evidence>
<proteinExistence type="inferred from homology"/>
<dbReference type="GO" id="GO:0016757">
    <property type="term" value="F:glycosyltransferase activity"/>
    <property type="evidence" value="ECO:0007669"/>
    <property type="project" value="UniProtKB-KW"/>
</dbReference>
<dbReference type="PANTHER" id="PTHR43707:SF6">
    <property type="entry name" value="ATP PHOSPHORIBOSYLTRANSFERASE REGULATORY SUBUNIT"/>
    <property type="match status" value="1"/>
</dbReference>
<evidence type="ECO:0000256" key="9">
    <source>
        <dbReference type="HAMAP-Rule" id="MF_00125"/>
    </source>
</evidence>
<keyword evidence="6 9" id="KW-0028">Amino-acid biosynthesis</keyword>
<accession>A0ABQ4K6L4</accession>
<keyword evidence="7 9" id="KW-0368">Histidine biosynthesis</keyword>
<comment type="subunit">
    <text evidence="9">Heteromultimer composed of HisG and HisZ subunits.</text>
</comment>
<keyword evidence="12" id="KW-0328">Glycosyltransferase</keyword>
<gene>
    <name evidence="9 12" type="primary">hisZ</name>
    <name evidence="12" type="ORF">J1TS3_19560</name>
</gene>
<comment type="miscellaneous">
    <text evidence="9">This function is generally fulfilled by the C-terminal part of HisG, which is missing in some bacteria such as this one.</text>
</comment>
<organism evidence="12 13">
    <name type="scientific">Siminovitchia fordii</name>
    <dbReference type="NCBI Taxonomy" id="254759"/>
    <lineage>
        <taxon>Bacteria</taxon>
        <taxon>Bacillati</taxon>
        <taxon>Bacillota</taxon>
        <taxon>Bacilli</taxon>
        <taxon>Bacillales</taxon>
        <taxon>Bacillaceae</taxon>
        <taxon>Siminovitchia</taxon>
    </lineage>
</organism>